<sequence length="534" mass="58540">MPWNQDTALARIKKLKSEVPDFDVRQFQEYWQLYKAEQAARSMQKQPATPPLFSLPKNRAIVVDTVQVYIAITNYDDYRLEDGRETESSHKRALQLLHLYYSAADRAIEASSAQRVDFHNGRVHAVVLERGNKGITADTISEAFAFIEDFKRLAAAANRELAGSEFNVTFRIGVDVGTCVAINNGTGCEQEPMFLGSAANHAAKLASGQEPGVYVSDRVRNIVGFQSVGVLSEIMGLSDHDISLNSARRMENDQLVYGVQDRSAYVQQVMGNWQQEIKRGEFPDYTNPNFSFYYKEPPLSKINYSELQPSRSIRMPVVSIFADLSGYTAYIDNAVSTGSIREAVTALYVIRQEFQNVVEKDFGGRKVRFIGDCIHAVVAEGTSTETKERESVATAALCAGGLQSSFRLCKEVLGNLNSLGLAIGIELGPTPISRIGIRGERSVRVASSIATTLSEKMQKECEENGVKFGINALRAAPAALEDLLNNAGYSAEMDYGEVAICLSATPSAIASGPAVARAHAPVNVPQPRAHFKSE</sequence>
<comment type="caution">
    <text evidence="2">The sequence shown here is derived from an EMBL/GenBank/DDBJ whole genome shotgun (WGS) entry which is preliminary data.</text>
</comment>
<dbReference type="SUPFAM" id="SSF55073">
    <property type="entry name" value="Nucleotide cyclase"/>
    <property type="match status" value="2"/>
</dbReference>
<keyword evidence="3" id="KW-1185">Reference proteome</keyword>
<dbReference type="GO" id="GO:0009190">
    <property type="term" value="P:cyclic nucleotide biosynthetic process"/>
    <property type="evidence" value="ECO:0007669"/>
    <property type="project" value="InterPro"/>
</dbReference>
<gene>
    <name evidence="2" type="ORF">FIV46_11090</name>
</gene>
<dbReference type="AlphaFoldDB" id="A0A501PFX6"/>
<protein>
    <recommendedName>
        <fullName evidence="1">Guanylate cyclase domain-containing protein</fullName>
    </recommendedName>
</protein>
<proteinExistence type="predicted"/>
<reference evidence="3" key="1">
    <citation type="submission" date="2019-06" db="EMBL/GenBank/DDBJ databases">
        <title>The complete genome of Emcibacter congregatus ZYLT.</title>
        <authorList>
            <person name="Zhao Z."/>
        </authorList>
    </citation>
    <scope>NUCLEOTIDE SEQUENCE [LARGE SCALE GENOMIC DNA]</scope>
    <source>
        <strain evidence="3">MCCC 1A06723</strain>
    </source>
</reference>
<dbReference type="OrthoDB" id="229671at2"/>
<name>A0A501PFX6_9PROT</name>
<evidence type="ECO:0000313" key="2">
    <source>
        <dbReference type="EMBL" id="TPD59333.1"/>
    </source>
</evidence>
<feature type="domain" description="Guanylate cyclase" evidence="1">
    <location>
        <begin position="318"/>
        <end position="441"/>
    </location>
</feature>
<dbReference type="PROSITE" id="PS50125">
    <property type="entry name" value="GUANYLATE_CYCLASE_2"/>
    <property type="match status" value="1"/>
</dbReference>
<accession>A0A501PFX6</accession>
<dbReference type="InterPro" id="IPR001054">
    <property type="entry name" value="A/G_cyclase"/>
</dbReference>
<evidence type="ECO:0000313" key="3">
    <source>
        <dbReference type="Proteomes" id="UP000319148"/>
    </source>
</evidence>
<dbReference type="Proteomes" id="UP000319148">
    <property type="component" value="Unassembled WGS sequence"/>
</dbReference>
<dbReference type="EMBL" id="VFIY01000014">
    <property type="protein sequence ID" value="TPD59333.1"/>
    <property type="molecule type" value="Genomic_DNA"/>
</dbReference>
<dbReference type="RefSeq" id="WP_139940997.1">
    <property type="nucleotide sequence ID" value="NZ_JBHSYP010000006.1"/>
</dbReference>
<dbReference type="GO" id="GO:0004016">
    <property type="term" value="F:adenylate cyclase activity"/>
    <property type="evidence" value="ECO:0007669"/>
    <property type="project" value="UniProtKB-ARBA"/>
</dbReference>
<dbReference type="GO" id="GO:0035556">
    <property type="term" value="P:intracellular signal transduction"/>
    <property type="evidence" value="ECO:0007669"/>
    <property type="project" value="InterPro"/>
</dbReference>
<dbReference type="InterPro" id="IPR029787">
    <property type="entry name" value="Nucleotide_cyclase"/>
</dbReference>
<dbReference type="Gene3D" id="3.30.70.1230">
    <property type="entry name" value="Nucleotide cyclase"/>
    <property type="match status" value="2"/>
</dbReference>
<organism evidence="2 3">
    <name type="scientific">Emcibacter nanhaiensis</name>
    <dbReference type="NCBI Taxonomy" id="1505037"/>
    <lineage>
        <taxon>Bacteria</taxon>
        <taxon>Pseudomonadati</taxon>
        <taxon>Pseudomonadota</taxon>
        <taxon>Alphaproteobacteria</taxon>
        <taxon>Emcibacterales</taxon>
        <taxon>Emcibacteraceae</taxon>
        <taxon>Emcibacter</taxon>
    </lineage>
</organism>
<evidence type="ECO:0000259" key="1">
    <source>
        <dbReference type="PROSITE" id="PS50125"/>
    </source>
</evidence>